<dbReference type="AlphaFoldDB" id="A0A0C2JK60"/>
<evidence type="ECO:0000256" key="1">
    <source>
        <dbReference type="ARBA" id="ARBA00022658"/>
    </source>
</evidence>
<dbReference type="InterPro" id="IPR046769">
    <property type="entry name" value="DOCKER_Lobe_A"/>
</dbReference>
<organism evidence="4 5">
    <name type="scientific">Thelohanellus kitauei</name>
    <name type="common">Myxosporean</name>
    <dbReference type="NCBI Taxonomy" id="669202"/>
    <lineage>
        <taxon>Eukaryota</taxon>
        <taxon>Metazoa</taxon>
        <taxon>Cnidaria</taxon>
        <taxon>Myxozoa</taxon>
        <taxon>Myxosporea</taxon>
        <taxon>Bivalvulida</taxon>
        <taxon>Platysporina</taxon>
        <taxon>Myxobolidae</taxon>
        <taxon>Thelohanellus</taxon>
    </lineage>
</organism>
<dbReference type="Proteomes" id="UP000031668">
    <property type="component" value="Unassembled WGS sequence"/>
</dbReference>
<dbReference type="Gene3D" id="1.25.40.410">
    <property type="match status" value="1"/>
</dbReference>
<evidence type="ECO:0000313" key="5">
    <source>
        <dbReference type="Proteomes" id="UP000031668"/>
    </source>
</evidence>
<evidence type="ECO:0000313" key="4">
    <source>
        <dbReference type="EMBL" id="KII69783.1"/>
    </source>
</evidence>
<reference evidence="4 5" key="1">
    <citation type="journal article" date="2014" name="Genome Biol. Evol.">
        <title>The genome of the myxosporean Thelohanellus kitauei shows adaptations to nutrient acquisition within its fish host.</title>
        <authorList>
            <person name="Yang Y."/>
            <person name="Xiong J."/>
            <person name="Zhou Z."/>
            <person name="Huo F."/>
            <person name="Miao W."/>
            <person name="Ran C."/>
            <person name="Liu Y."/>
            <person name="Zhang J."/>
            <person name="Feng J."/>
            <person name="Wang M."/>
            <person name="Wang M."/>
            <person name="Wang L."/>
            <person name="Yao B."/>
        </authorList>
    </citation>
    <scope>NUCLEOTIDE SEQUENCE [LARGE SCALE GENOMIC DNA]</scope>
    <source>
        <strain evidence="4">Wuqing</strain>
    </source>
</reference>
<gene>
    <name evidence="4" type="ORF">RF11_12666</name>
</gene>
<dbReference type="EMBL" id="JWZT01002281">
    <property type="protein sequence ID" value="KII69783.1"/>
    <property type="molecule type" value="Genomic_DNA"/>
</dbReference>
<dbReference type="InterPro" id="IPR043161">
    <property type="entry name" value="DOCK_C_lobe_A"/>
</dbReference>
<dbReference type="InterPro" id="IPR026791">
    <property type="entry name" value="DOCK"/>
</dbReference>
<keyword evidence="5" id="KW-1185">Reference proteome</keyword>
<comment type="caution">
    <text evidence="4">The sequence shown here is derived from an EMBL/GenBank/DDBJ whole genome shotgun (WGS) entry which is preliminary data.</text>
</comment>
<comment type="similarity">
    <text evidence="2">Belongs to the DOCK family.</text>
</comment>
<sequence length="300" mass="34382">MTVMDLVDRIYATFKNQLEVENGSNPFMKEFFNLHLDLLQTNASFNVKKSAFALLRQLISKSPQIIFKGSNNYCCQICTQVIRISRAQNEWLKNEVCFRFTKSKNFIYLLLRSDYYFTGLPYLKSYISVIMACSIAVEEGSSTTFLMNLMQGLWDLVKQDNTLGNDEFAAQISDLTKRVKNIIRLTHRFATLENDPESLIDANYSIANSFSGVPELRQMWMEKVADLHSKYENFSEAAMCHLFVAWTISVTLRRKGIINESSLTFTGITPNVPYNDINFKEEALSDESKHSKVKSQLISG</sequence>
<name>A0A0C2JK60_THEKT</name>
<dbReference type="OMA" id="YISVIMA"/>
<protein>
    <submittedName>
        <fullName evidence="4">Dedicator of cytokinesis protein 11</fullName>
    </submittedName>
</protein>
<proteinExistence type="inferred from homology"/>
<dbReference type="InterPro" id="IPR027357">
    <property type="entry name" value="DOCKER_dom"/>
</dbReference>
<accession>A0A0C2JK60</accession>
<evidence type="ECO:0000256" key="2">
    <source>
        <dbReference type="PROSITE-ProRule" id="PRU00984"/>
    </source>
</evidence>
<dbReference type="PROSITE" id="PS51651">
    <property type="entry name" value="DOCKER"/>
    <property type="match status" value="1"/>
</dbReference>
<keyword evidence="1" id="KW-0344">Guanine-nucleotide releasing factor</keyword>
<dbReference type="GO" id="GO:0005085">
    <property type="term" value="F:guanyl-nucleotide exchange factor activity"/>
    <property type="evidence" value="ECO:0007669"/>
    <property type="project" value="UniProtKB-KW"/>
</dbReference>
<dbReference type="OrthoDB" id="47328at2759"/>
<dbReference type="Pfam" id="PF06920">
    <property type="entry name" value="DHR-2_Lobe_A"/>
    <property type="match status" value="1"/>
</dbReference>
<feature type="domain" description="DOCKER" evidence="3">
    <location>
        <begin position="208"/>
        <end position="300"/>
    </location>
</feature>
<dbReference type="GO" id="GO:0007264">
    <property type="term" value="P:small GTPase-mediated signal transduction"/>
    <property type="evidence" value="ECO:0007669"/>
    <property type="project" value="InterPro"/>
</dbReference>
<dbReference type="PANTHER" id="PTHR23317">
    <property type="entry name" value="DEDICATOR OF CYTOKINESIS DOCK"/>
    <property type="match status" value="1"/>
</dbReference>
<evidence type="ECO:0000259" key="3">
    <source>
        <dbReference type="PROSITE" id="PS51651"/>
    </source>
</evidence>
<dbReference type="PANTHER" id="PTHR23317:SF26">
    <property type="entry name" value="ZIZIMIN, ISOFORM K"/>
    <property type="match status" value="1"/>
</dbReference>